<evidence type="ECO:0000256" key="8">
    <source>
        <dbReference type="SAM" id="Phobius"/>
    </source>
</evidence>
<feature type="transmembrane region" description="Helical" evidence="8">
    <location>
        <begin position="568"/>
        <end position="588"/>
    </location>
</feature>
<feature type="transmembrane region" description="Helical" evidence="8">
    <location>
        <begin position="342"/>
        <end position="364"/>
    </location>
</feature>
<feature type="domain" description="Threonine/Serine exporter ThrE" evidence="10">
    <location>
        <begin position="452"/>
        <end position="586"/>
    </location>
</feature>
<feature type="transmembrane region" description="Helical" evidence="8">
    <location>
        <begin position="289"/>
        <end position="308"/>
    </location>
</feature>
<dbReference type="Pfam" id="PF12821">
    <property type="entry name" value="ThrE_2"/>
    <property type="match status" value="1"/>
</dbReference>
<evidence type="ECO:0000256" key="3">
    <source>
        <dbReference type="ARBA" id="ARBA00022692"/>
    </source>
</evidence>
<proteinExistence type="inferred from homology"/>
<evidence type="ECO:0000259" key="10">
    <source>
        <dbReference type="Pfam" id="PF12821"/>
    </source>
</evidence>
<comment type="subcellular location">
    <subcellularLocation>
        <location evidence="1">Cell membrane</location>
        <topology evidence="1">Multi-pass membrane protein</topology>
    </subcellularLocation>
</comment>
<evidence type="ECO:0000259" key="9">
    <source>
        <dbReference type="Pfam" id="PF06738"/>
    </source>
</evidence>
<protein>
    <submittedName>
        <fullName evidence="11">Putative threonine/serine exporter</fullName>
    </submittedName>
</protein>
<feature type="transmembrane region" description="Helical" evidence="8">
    <location>
        <begin position="444"/>
        <end position="466"/>
    </location>
</feature>
<comment type="similarity">
    <text evidence="6">Belongs to the ThrE exporter (TC 2.A.79) family.</text>
</comment>
<feature type="region of interest" description="Disordered" evidence="7">
    <location>
        <begin position="127"/>
        <end position="194"/>
    </location>
</feature>
<evidence type="ECO:0000256" key="4">
    <source>
        <dbReference type="ARBA" id="ARBA00022989"/>
    </source>
</evidence>
<dbReference type="Proteomes" id="UP000440041">
    <property type="component" value="Unassembled WGS sequence"/>
</dbReference>
<keyword evidence="12" id="KW-1185">Reference proteome</keyword>
<evidence type="ECO:0000313" key="12">
    <source>
        <dbReference type="Proteomes" id="UP000440041"/>
    </source>
</evidence>
<feature type="domain" description="Threonine/serine exporter-like N-terminal" evidence="9">
    <location>
        <begin position="268"/>
        <end position="428"/>
    </location>
</feature>
<feature type="compositionally biased region" description="Basic and acidic residues" evidence="7">
    <location>
        <begin position="140"/>
        <end position="156"/>
    </location>
</feature>
<dbReference type="GO" id="GO:0015744">
    <property type="term" value="P:succinate transport"/>
    <property type="evidence" value="ECO:0007669"/>
    <property type="project" value="TreeGrafter"/>
</dbReference>
<evidence type="ECO:0000256" key="7">
    <source>
        <dbReference type="SAM" id="MobiDB-lite"/>
    </source>
</evidence>
<comment type="caution">
    <text evidence="11">The sequence shown here is derived from an EMBL/GenBank/DDBJ whole genome shotgun (WGS) entry which is preliminary data.</text>
</comment>
<dbReference type="GO" id="GO:0005886">
    <property type="term" value="C:plasma membrane"/>
    <property type="evidence" value="ECO:0007669"/>
    <property type="project" value="UniProtKB-SubCell"/>
</dbReference>
<gene>
    <name evidence="11" type="ORF">DSM100238_1014</name>
</gene>
<dbReference type="InterPro" id="IPR024528">
    <property type="entry name" value="ThrE_2"/>
</dbReference>
<dbReference type="AlphaFoldDB" id="A0A6A2VHL9"/>
<name>A0A6A2VHL9_9BIFI</name>
<dbReference type="PANTHER" id="PTHR34390">
    <property type="entry name" value="UPF0442 PROTEIN YJJB-RELATED"/>
    <property type="match status" value="1"/>
</dbReference>
<keyword evidence="3 8" id="KW-0812">Transmembrane</keyword>
<evidence type="ECO:0000313" key="11">
    <source>
        <dbReference type="EMBL" id="KAB8298521.1"/>
    </source>
</evidence>
<feature type="transmembrane region" description="Helical" evidence="8">
    <location>
        <begin position="376"/>
        <end position="397"/>
    </location>
</feature>
<accession>A0A6A2VHL9</accession>
<dbReference type="EMBL" id="WBSO01000005">
    <property type="protein sequence ID" value="KAB8298521.1"/>
    <property type="molecule type" value="Genomic_DNA"/>
</dbReference>
<sequence length="597" mass="66719">MEDIERDWDKPITEAGIAAKASVIVRVGMLDLGAGTGSFRVREMMHRIAYPLGVHVRADVNLTDIEAACTDGHDRITEVVDLPTTGVNTERIWLLEHFADWFNVNLGSGSMYHSRTEVSEGLMQHLDQRDASQVSADLSKQLRKERKENKSRHDMWDQAAEADDDPVLDALEQAERARSGSEHAQTAAPLDMRDINRAEHEHNSQEERKAEYRAEYCAEREHNAPSRRERCDEVRERRIARRLERTQHPPKGEYASHFDHVGQRPEHRRGVTVRQAHERLDMIEHRKPLYSPAFAGLASACACAAFVFLLGGGPYDMIGAFVGAGLGHWLRRRLFVHHLNQFFVTFVCVSVAALACTGMLRLIGLFDPVALQHDTAYIGAMLFVIPGFPMITGGLDMAKIDFPSGIQRVAYVLCIVLIATLAGWMVASIVHLNPQGFEPLGLNPVVNCLLRMVFAFIGVWGFSVMFNSPQRMCLVAAVIGMITDTLRLEIVDMGVPAEAGAFIGALLAGLLASAWRSSVRRGLLPPHLGYPRICMTVPSIVIMVPGMYMYRAMFYLGAFDTLHALDWAFRAFMVIICLPIGLVMARVLTDKSWRYDV</sequence>
<evidence type="ECO:0000256" key="6">
    <source>
        <dbReference type="ARBA" id="ARBA00034125"/>
    </source>
</evidence>
<evidence type="ECO:0000256" key="1">
    <source>
        <dbReference type="ARBA" id="ARBA00004651"/>
    </source>
</evidence>
<evidence type="ECO:0000256" key="5">
    <source>
        <dbReference type="ARBA" id="ARBA00023136"/>
    </source>
</evidence>
<dbReference type="InterPro" id="IPR050539">
    <property type="entry name" value="ThrE_Dicarb/AminoAcid_Exp"/>
</dbReference>
<keyword evidence="2" id="KW-1003">Cell membrane</keyword>
<dbReference type="RefSeq" id="WP_240812359.1">
    <property type="nucleotide sequence ID" value="NZ_JBHLXF010000003.1"/>
</dbReference>
<keyword evidence="5 8" id="KW-0472">Membrane</keyword>
<evidence type="ECO:0000256" key="2">
    <source>
        <dbReference type="ARBA" id="ARBA00022475"/>
    </source>
</evidence>
<dbReference type="PANTHER" id="PTHR34390:SF2">
    <property type="entry name" value="SUCCINATE TRANSPORTER SUBUNIT YJJP-RELATED"/>
    <property type="match status" value="1"/>
</dbReference>
<organism evidence="11 12">
    <name type="scientific">Bifidobacterium apri</name>
    <dbReference type="NCBI Taxonomy" id="1769423"/>
    <lineage>
        <taxon>Bacteria</taxon>
        <taxon>Bacillati</taxon>
        <taxon>Actinomycetota</taxon>
        <taxon>Actinomycetes</taxon>
        <taxon>Bifidobacteriales</taxon>
        <taxon>Bifidobacteriaceae</taxon>
        <taxon>Bifidobacterium</taxon>
    </lineage>
</organism>
<feature type="transmembrane region" description="Helical" evidence="8">
    <location>
        <begin position="409"/>
        <end position="432"/>
    </location>
</feature>
<feature type="transmembrane region" description="Helical" evidence="8">
    <location>
        <begin position="529"/>
        <end position="548"/>
    </location>
</feature>
<feature type="domain" description="Threonine/serine exporter-like N-terminal" evidence="9">
    <location>
        <begin position="23"/>
        <end position="100"/>
    </location>
</feature>
<dbReference type="Pfam" id="PF06738">
    <property type="entry name" value="ThrE"/>
    <property type="match status" value="2"/>
</dbReference>
<feature type="region of interest" description="Disordered" evidence="7">
    <location>
        <begin position="249"/>
        <end position="270"/>
    </location>
</feature>
<feature type="transmembrane region" description="Helical" evidence="8">
    <location>
        <begin position="497"/>
        <end position="517"/>
    </location>
</feature>
<dbReference type="InterPro" id="IPR010619">
    <property type="entry name" value="ThrE-like_N"/>
</dbReference>
<dbReference type="GO" id="GO:0022857">
    <property type="term" value="F:transmembrane transporter activity"/>
    <property type="evidence" value="ECO:0007669"/>
    <property type="project" value="InterPro"/>
</dbReference>
<keyword evidence="4 8" id="KW-1133">Transmembrane helix</keyword>
<reference evidence="11 12" key="1">
    <citation type="submission" date="2019-09" db="EMBL/GenBank/DDBJ databases">
        <title>Characterization of the phylogenetic diversity of two novel species belonging to the genus Bifidobacterium: Bifidobacterium cebidarum sp. nov. and Bifidobacterium leontopitheci sp. nov.</title>
        <authorList>
            <person name="Lugli G.A."/>
            <person name="Duranti S."/>
            <person name="Milani C."/>
            <person name="Turroni F."/>
            <person name="Ventura M."/>
        </authorList>
    </citation>
    <scope>NUCLEOTIDE SEQUENCE [LARGE SCALE GENOMIC DNA]</scope>
    <source>
        <strain evidence="11 12">DSM 100238</strain>
    </source>
</reference>